<feature type="non-terminal residue" evidence="2">
    <location>
        <position position="458"/>
    </location>
</feature>
<feature type="compositionally biased region" description="Low complexity" evidence="1">
    <location>
        <begin position="366"/>
        <end position="375"/>
    </location>
</feature>
<dbReference type="EMBL" id="WIXP02000017">
    <property type="protein sequence ID" value="KAF6197666.1"/>
    <property type="molecule type" value="Genomic_DNA"/>
</dbReference>
<accession>A0A8S9WPD2</accession>
<dbReference type="PANTHER" id="PTHR40240:SF1">
    <property type="entry name" value="PLEXUS, ISOFORM A"/>
    <property type="match status" value="1"/>
</dbReference>
<proteinExistence type="predicted"/>
<gene>
    <name evidence="2" type="ORF">GE061_008632</name>
</gene>
<dbReference type="Proteomes" id="UP000466442">
    <property type="component" value="Unassembled WGS sequence"/>
</dbReference>
<sequence length="458" mass="49807">MEQPLGGWAEDRICYVCGSSCAPTHTLRSTPGPRPDDPYFPFLEGHEPPLGCRRINDPVPYVRSCYLCYTLLTQQWDRYQKDNTPHNRRLYWLKRVDNGPYAGAEMGTQEYANDVLGITPTPVYPPRDPGLTPMEDGPSAPPGASGAIGPPPGSSVLDLRQSPLTSAPNGGGNNSNPGSYTSSTGTTGTDILDLSMPDKNSNTQVCYVCGEEHRRGSLTHIGARPTPNQPFFPSLMLHSRPARSRPMDSAGRVLACQACTQHLLHQWQLYQAQGVGHTERNYTLRKRAPPATDSFVCYTCSLEYPPSSARVTYAGPNPEGATYYPFIARLEKPHRAKPISPTNQVEVCSICFKSIPQKHQGFTGLPTAAPAASTPPAHPPPQPNNKSPDIRFRPYEMTKPSTPKQTPPATPTTKDDGAMVSQPPGAGPLSSAHPTYVCPSCCQMVSRSETEWVPTAPE</sequence>
<keyword evidence="3" id="KW-1185">Reference proteome</keyword>
<organism evidence="2 3">
    <name type="scientific">Apolygus lucorum</name>
    <name type="common">Small green plant bug</name>
    <name type="synonym">Lygocoris lucorum</name>
    <dbReference type="NCBI Taxonomy" id="248454"/>
    <lineage>
        <taxon>Eukaryota</taxon>
        <taxon>Metazoa</taxon>
        <taxon>Ecdysozoa</taxon>
        <taxon>Arthropoda</taxon>
        <taxon>Hexapoda</taxon>
        <taxon>Insecta</taxon>
        <taxon>Pterygota</taxon>
        <taxon>Neoptera</taxon>
        <taxon>Paraneoptera</taxon>
        <taxon>Hemiptera</taxon>
        <taxon>Heteroptera</taxon>
        <taxon>Panheteroptera</taxon>
        <taxon>Cimicomorpha</taxon>
        <taxon>Miridae</taxon>
        <taxon>Mirini</taxon>
        <taxon>Apolygus</taxon>
    </lineage>
</organism>
<dbReference type="PANTHER" id="PTHR40240">
    <property type="entry name" value="PLEXUS, ISOFORM A"/>
    <property type="match status" value="1"/>
</dbReference>
<evidence type="ECO:0000313" key="3">
    <source>
        <dbReference type="Proteomes" id="UP000466442"/>
    </source>
</evidence>
<feature type="region of interest" description="Disordered" evidence="1">
    <location>
        <begin position="117"/>
        <end position="196"/>
    </location>
</feature>
<protein>
    <submittedName>
        <fullName evidence="2">Uncharacterized protein</fullName>
    </submittedName>
</protein>
<name>A0A8S9WPD2_APOLU</name>
<feature type="region of interest" description="Disordered" evidence="1">
    <location>
        <begin position="362"/>
        <end position="432"/>
    </location>
</feature>
<evidence type="ECO:0000313" key="2">
    <source>
        <dbReference type="EMBL" id="KAF6197666.1"/>
    </source>
</evidence>
<evidence type="ECO:0000256" key="1">
    <source>
        <dbReference type="SAM" id="MobiDB-lite"/>
    </source>
</evidence>
<comment type="caution">
    <text evidence="2">The sequence shown here is derived from an EMBL/GenBank/DDBJ whole genome shotgun (WGS) entry which is preliminary data.</text>
</comment>
<dbReference type="AlphaFoldDB" id="A0A8S9WPD2"/>
<feature type="compositionally biased region" description="Low complexity" evidence="1">
    <location>
        <begin position="174"/>
        <end position="189"/>
    </location>
</feature>
<dbReference type="OrthoDB" id="6628400at2759"/>
<reference evidence="2" key="1">
    <citation type="journal article" date="2021" name="Mol. Ecol. Resour.">
        <title>Apolygus lucorum genome provides insights into omnivorousness and mesophyll feeding.</title>
        <authorList>
            <person name="Liu Y."/>
            <person name="Liu H."/>
            <person name="Wang H."/>
            <person name="Huang T."/>
            <person name="Liu B."/>
            <person name="Yang B."/>
            <person name="Yin L."/>
            <person name="Li B."/>
            <person name="Zhang Y."/>
            <person name="Zhang S."/>
            <person name="Jiang F."/>
            <person name="Zhang X."/>
            <person name="Ren Y."/>
            <person name="Wang B."/>
            <person name="Wang S."/>
            <person name="Lu Y."/>
            <person name="Wu K."/>
            <person name="Fan W."/>
            <person name="Wang G."/>
        </authorList>
    </citation>
    <scope>NUCLEOTIDE SEQUENCE</scope>
    <source>
        <strain evidence="2">12Hb</strain>
    </source>
</reference>